<comment type="cofactor">
    <cofactor evidence="2">
        <name>Zn(2+)</name>
        <dbReference type="ChEBI" id="CHEBI:29105"/>
    </cofactor>
</comment>
<dbReference type="PANTHER" id="PTHR12553:SF72">
    <property type="entry name" value="RIBONUCLEASE Z"/>
    <property type="match status" value="1"/>
</dbReference>
<dbReference type="Gramene" id="OMP00012">
    <property type="protein sequence ID" value="OMP00012"/>
    <property type="gene ID" value="CCACVL1_03500"/>
</dbReference>
<dbReference type="Proteomes" id="UP000188268">
    <property type="component" value="Unassembled WGS sequence"/>
</dbReference>
<dbReference type="GO" id="GO:0005739">
    <property type="term" value="C:mitochondrion"/>
    <property type="evidence" value="ECO:0007669"/>
    <property type="project" value="TreeGrafter"/>
</dbReference>
<dbReference type="GO" id="GO:0046872">
    <property type="term" value="F:metal ion binding"/>
    <property type="evidence" value="ECO:0007669"/>
    <property type="project" value="UniProtKB-KW"/>
</dbReference>
<reference evidence="11 12" key="1">
    <citation type="submission" date="2013-09" db="EMBL/GenBank/DDBJ databases">
        <title>Corchorus capsularis genome sequencing.</title>
        <authorList>
            <person name="Alam M."/>
            <person name="Haque M.S."/>
            <person name="Islam M.S."/>
            <person name="Emdad E.M."/>
            <person name="Islam M.M."/>
            <person name="Ahmed B."/>
            <person name="Halim A."/>
            <person name="Hossen Q.M.M."/>
            <person name="Hossain M.Z."/>
            <person name="Ahmed R."/>
            <person name="Khan M.M."/>
            <person name="Islam R."/>
            <person name="Rashid M.M."/>
            <person name="Khan S.A."/>
            <person name="Rahman M.S."/>
            <person name="Alam M."/>
        </authorList>
    </citation>
    <scope>NUCLEOTIDE SEQUENCE [LARGE SCALE GENOMIC DNA]</scope>
    <source>
        <strain evidence="12">cv. CVL-1</strain>
        <tissue evidence="11">Whole seedling</tissue>
    </source>
</reference>
<comment type="caution">
    <text evidence="11">The sequence shown here is derived from an EMBL/GenBank/DDBJ whole genome shotgun (WGS) entry which is preliminary data.</text>
</comment>
<dbReference type="PANTHER" id="PTHR12553">
    <property type="entry name" value="ZINC PHOSPHODIESTERASE ELAC PROTEIN 2"/>
    <property type="match status" value="1"/>
</dbReference>
<accession>A0A1R3JYW5</accession>
<keyword evidence="10" id="KW-0862">Zinc</keyword>
<organism evidence="11 12">
    <name type="scientific">Corchorus capsularis</name>
    <name type="common">Jute</name>
    <dbReference type="NCBI Taxonomy" id="210143"/>
    <lineage>
        <taxon>Eukaryota</taxon>
        <taxon>Viridiplantae</taxon>
        <taxon>Streptophyta</taxon>
        <taxon>Embryophyta</taxon>
        <taxon>Tracheophyta</taxon>
        <taxon>Spermatophyta</taxon>
        <taxon>Magnoliopsida</taxon>
        <taxon>eudicotyledons</taxon>
        <taxon>Gunneridae</taxon>
        <taxon>Pentapetalae</taxon>
        <taxon>rosids</taxon>
        <taxon>malvids</taxon>
        <taxon>Malvales</taxon>
        <taxon>Malvaceae</taxon>
        <taxon>Grewioideae</taxon>
        <taxon>Apeibeae</taxon>
        <taxon>Corchorus</taxon>
    </lineage>
</organism>
<sequence>MDTHDTKPTVLLFFDKQRFIFNAGEIDHICFSRVCSEKAGGLPGLLSTLAGMGDGVSVNMWGPSNLNLLVDAMKCFIPHDAMVHTHLISHTGPLQTDNPSADGSKFKDVKISAILLQPNGVEESAVNPSDVVVYVCELHEIKGKFHKEKADALGVKVKTKFKELTEGKSVKSDCLDITVHPSDVIGPPVPGPIVIIIDCPTDSHAQELLCTQSLNEYYWDSGNQPQATKIVNCVIHLGPASVVNSIAYNKWMKKFGSAQHVMAGHVMKQVENPILKSSARMAAQLNYLCPQLFPPLSSWPTQDHSIAAPGLISSTEDPVSECENISAENLLKFTLRPHTHLGLDRSNVPSSLVASESIDELLLKSPDIVDAAQDVKGSLLLDCGKGTLAQLRRRYGMEGSNNAVKNLACVWISHIHADHHFFDNKTTTIVPWETFELDNESNNNQLVPENNEGIKHFDLASKFSESLQGSSKRRKLSVLVDNVATFPLLKRLKKVLQKAGLERLVSFPVVHPDAFGVILKAADKNKQFWKSDTRLESCVLW</sequence>
<dbReference type="EC" id="3.1.26.11" evidence="4"/>
<keyword evidence="5" id="KW-0819">tRNA processing</keyword>
<dbReference type="GO" id="GO:1990180">
    <property type="term" value="P:mitochondrial tRNA 3'-end processing"/>
    <property type="evidence" value="ECO:0007669"/>
    <property type="project" value="TreeGrafter"/>
</dbReference>
<evidence type="ECO:0000313" key="11">
    <source>
        <dbReference type="EMBL" id="OMP00012.1"/>
    </source>
</evidence>
<dbReference type="OrthoDB" id="527344at2759"/>
<dbReference type="InterPro" id="IPR036866">
    <property type="entry name" value="RibonucZ/Hydroxyglut_hydro"/>
</dbReference>
<keyword evidence="12" id="KW-1185">Reference proteome</keyword>
<keyword evidence="6" id="KW-0540">Nuclease</keyword>
<dbReference type="GO" id="GO:0042781">
    <property type="term" value="F:3'-tRNA processing endoribonuclease activity"/>
    <property type="evidence" value="ECO:0007669"/>
    <property type="project" value="UniProtKB-EC"/>
</dbReference>
<evidence type="ECO:0000256" key="5">
    <source>
        <dbReference type="ARBA" id="ARBA00022694"/>
    </source>
</evidence>
<protein>
    <recommendedName>
        <fullName evidence="4">ribonuclease Z</fullName>
        <ecNumber evidence="4">3.1.26.11</ecNumber>
    </recommendedName>
</protein>
<evidence type="ECO:0000256" key="4">
    <source>
        <dbReference type="ARBA" id="ARBA00012477"/>
    </source>
</evidence>
<comment type="catalytic activity">
    <reaction evidence="1">
        <text>Endonucleolytic cleavage of RNA, removing extra 3' nucleotides from tRNA precursor, generating 3' termini of tRNAs. A 3'-hydroxy group is left at the tRNA terminus and a 5'-phosphoryl group is left at the trailer molecule.</text>
        <dbReference type="EC" id="3.1.26.11"/>
    </reaction>
</comment>
<evidence type="ECO:0000256" key="3">
    <source>
        <dbReference type="ARBA" id="ARBA00007823"/>
    </source>
</evidence>
<proteinExistence type="inferred from homology"/>
<evidence type="ECO:0000256" key="1">
    <source>
        <dbReference type="ARBA" id="ARBA00000402"/>
    </source>
</evidence>
<evidence type="ECO:0000256" key="9">
    <source>
        <dbReference type="ARBA" id="ARBA00022801"/>
    </source>
</evidence>
<name>A0A1R3JYW5_COCAP</name>
<evidence type="ECO:0000256" key="2">
    <source>
        <dbReference type="ARBA" id="ARBA00001947"/>
    </source>
</evidence>
<dbReference type="Gene3D" id="3.60.15.10">
    <property type="entry name" value="Ribonuclease Z/Hydroxyacylglutathione hydrolase-like"/>
    <property type="match status" value="2"/>
</dbReference>
<dbReference type="InterPro" id="IPR047151">
    <property type="entry name" value="RNZ2-like"/>
</dbReference>
<dbReference type="AlphaFoldDB" id="A0A1R3JYW5"/>
<evidence type="ECO:0000256" key="10">
    <source>
        <dbReference type="ARBA" id="ARBA00022833"/>
    </source>
</evidence>
<evidence type="ECO:0000256" key="8">
    <source>
        <dbReference type="ARBA" id="ARBA00022759"/>
    </source>
</evidence>
<evidence type="ECO:0000256" key="6">
    <source>
        <dbReference type="ARBA" id="ARBA00022722"/>
    </source>
</evidence>
<dbReference type="EMBL" id="AWWV01006725">
    <property type="protein sequence ID" value="OMP00012.1"/>
    <property type="molecule type" value="Genomic_DNA"/>
</dbReference>
<evidence type="ECO:0000256" key="7">
    <source>
        <dbReference type="ARBA" id="ARBA00022723"/>
    </source>
</evidence>
<keyword evidence="9" id="KW-0378">Hydrolase</keyword>
<keyword evidence="8" id="KW-0255">Endonuclease</keyword>
<gene>
    <name evidence="11" type="ORF">CCACVL1_03500</name>
</gene>
<dbReference type="SUPFAM" id="SSF56281">
    <property type="entry name" value="Metallo-hydrolase/oxidoreductase"/>
    <property type="match status" value="2"/>
</dbReference>
<evidence type="ECO:0000313" key="12">
    <source>
        <dbReference type="Proteomes" id="UP000188268"/>
    </source>
</evidence>
<dbReference type="STRING" id="210143.A0A1R3JYW5"/>
<keyword evidence="7" id="KW-0479">Metal-binding</keyword>
<comment type="similarity">
    <text evidence="3">Belongs to the RNase Z family.</text>
</comment>